<sequence length="224" mass="25839">MRKGNIIELSHRMIPGKEHFRLETRTFDVTELLPEVKHRPDIWYVLSDITMSSHVGTHIEFPYHHWKDGADADGYPLENLIGKAVVLNFSHKKNGEPITLEELKVHRNRIKKGDIIFIRNDMDKLFRTERWAEQPYLTEEAMDWLISLQPKVIGTDASGFEVPGTDYQPNHMKMFQHNIAMVESATNLGAIGKERAMVFILPLRIEGIDACPVRIVAFRKGVLR</sequence>
<evidence type="ECO:0008006" key="3">
    <source>
        <dbReference type="Google" id="ProtNLM"/>
    </source>
</evidence>
<dbReference type="GO" id="GO:0004061">
    <property type="term" value="F:arylformamidase activity"/>
    <property type="evidence" value="ECO:0007669"/>
    <property type="project" value="InterPro"/>
</dbReference>
<dbReference type="GO" id="GO:0019441">
    <property type="term" value="P:L-tryptophan catabolic process to kynurenine"/>
    <property type="evidence" value="ECO:0007669"/>
    <property type="project" value="InterPro"/>
</dbReference>
<dbReference type="Proteomes" id="UP000230392">
    <property type="component" value="Unassembled WGS sequence"/>
</dbReference>
<dbReference type="Pfam" id="PF04199">
    <property type="entry name" value="Cyclase"/>
    <property type="match status" value="1"/>
</dbReference>
<protein>
    <recommendedName>
        <fullName evidence="3">Cyclase</fullName>
    </recommendedName>
</protein>
<dbReference type="InterPro" id="IPR037175">
    <property type="entry name" value="KFase_sf"/>
</dbReference>
<reference evidence="1 2" key="1">
    <citation type="submission" date="2017-09" db="EMBL/GenBank/DDBJ databases">
        <title>Depth-based differentiation of microbial function through sediment-hosted aquifers and enrichment of novel symbionts in the deep terrestrial subsurface.</title>
        <authorList>
            <person name="Probst A.J."/>
            <person name="Ladd B."/>
            <person name="Jarett J.K."/>
            <person name="Geller-Mcgrath D.E."/>
            <person name="Sieber C.M."/>
            <person name="Emerson J.B."/>
            <person name="Anantharaman K."/>
            <person name="Thomas B.C."/>
            <person name="Malmstrom R."/>
            <person name="Stieglmeier M."/>
            <person name="Klingl A."/>
            <person name="Woyke T."/>
            <person name="Ryan C.M."/>
            <person name="Banfield J.F."/>
        </authorList>
    </citation>
    <scope>NUCLEOTIDE SEQUENCE [LARGE SCALE GENOMIC DNA]</scope>
    <source>
        <strain evidence="1">CG23_combo_of_CG06-09_8_20_14_all_48_7</strain>
    </source>
</reference>
<name>A0A2G9YCN9_9BACT</name>
<dbReference type="InterPro" id="IPR007325">
    <property type="entry name" value="KFase/CYL"/>
</dbReference>
<gene>
    <name evidence="1" type="ORF">COX46_01945</name>
</gene>
<accession>A0A2G9YCN9</accession>
<dbReference type="PANTHER" id="PTHR31118">
    <property type="entry name" value="CYCLASE-LIKE PROTEIN 2"/>
    <property type="match status" value="1"/>
</dbReference>
<evidence type="ECO:0000313" key="1">
    <source>
        <dbReference type="EMBL" id="PIP16483.1"/>
    </source>
</evidence>
<dbReference type="SUPFAM" id="SSF102198">
    <property type="entry name" value="Putative cyclase"/>
    <property type="match status" value="1"/>
</dbReference>
<proteinExistence type="predicted"/>
<dbReference type="AlphaFoldDB" id="A0A2G9YCN9"/>
<organism evidence="1 2">
    <name type="scientific">bacterium (Candidatus Ratteibacteria) CG23_combo_of_CG06-09_8_20_14_all_48_7</name>
    <dbReference type="NCBI Taxonomy" id="2014292"/>
    <lineage>
        <taxon>Bacteria</taxon>
        <taxon>Candidatus Ratteibacteria</taxon>
    </lineage>
</organism>
<dbReference type="PANTHER" id="PTHR31118:SF32">
    <property type="entry name" value="KYNURENINE FORMAMIDASE"/>
    <property type="match status" value="1"/>
</dbReference>
<dbReference type="EMBL" id="PCRF01000090">
    <property type="protein sequence ID" value="PIP16483.1"/>
    <property type="molecule type" value="Genomic_DNA"/>
</dbReference>
<comment type="caution">
    <text evidence="1">The sequence shown here is derived from an EMBL/GenBank/DDBJ whole genome shotgun (WGS) entry which is preliminary data.</text>
</comment>
<evidence type="ECO:0000313" key="2">
    <source>
        <dbReference type="Proteomes" id="UP000230392"/>
    </source>
</evidence>
<dbReference type="Gene3D" id="3.50.30.50">
    <property type="entry name" value="Putative cyclase"/>
    <property type="match status" value="1"/>
</dbReference>